<name>A0A1V9E0Z3_9BACT</name>
<dbReference type="InterPro" id="IPR050740">
    <property type="entry name" value="Aldehyde_DH_Superfamily"/>
</dbReference>
<evidence type="ECO:0000256" key="2">
    <source>
        <dbReference type="ARBA" id="ARBA00023002"/>
    </source>
</evidence>
<accession>A0A1V9E0Z3</accession>
<dbReference type="InterPro" id="IPR016162">
    <property type="entry name" value="Ald_DH_N"/>
</dbReference>
<comment type="caution">
    <text evidence="4">The sequence shown here is derived from an EMBL/GenBank/DDBJ whole genome shotgun (WGS) entry which is preliminary data.</text>
</comment>
<dbReference type="EMBL" id="LVXG01000078">
    <property type="protein sequence ID" value="OQP39797.1"/>
    <property type="molecule type" value="Genomic_DNA"/>
</dbReference>
<dbReference type="InterPro" id="IPR015590">
    <property type="entry name" value="Aldehyde_DH_dom"/>
</dbReference>
<sequence>MDMKKQSSMVDLFPAIDEIPAEIRMEKPLFQKHILVNGELVEWNGPNHLVSSPIYVRDRNGQYIPVMIGSYPLGSVKEAGEALLAAVKAFDHGRGLWPSMSMQDRIERLEDFTAKMVSRRQEIVKLIVWEIGKTIGDAGKEFDRTVDYIRETIKAASRLNNRNLRVVSSNNFIGHNRKVPFGVVLCMGPFNYPLNETFTTLIPALLMGNTILFKPPKQGTLLFAPLLEAFAEAFPNGVVNTVYGRGRDVVPALMQSAFGSCIR</sequence>
<organism evidence="4 5">
    <name type="scientific">Niastella yeongjuensis</name>
    <dbReference type="NCBI Taxonomy" id="354355"/>
    <lineage>
        <taxon>Bacteria</taxon>
        <taxon>Pseudomonadati</taxon>
        <taxon>Bacteroidota</taxon>
        <taxon>Chitinophagia</taxon>
        <taxon>Chitinophagales</taxon>
        <taxon>Chitinophagaceae</taxon>
        <taxon>Niastella</taxon>
    </lineage>
</organism>
<dbReference type="Gene3D" id="3.40.605.10">
    <property type="entry name" value="Aldehyde Dehydrogenase, Chain A, domain 1"/>
    <property type="match status" value="1"/>
</dbReference>
<proteinExistence type="inferred from homology"/>
<evidence type="ECO:0000256" key="1">
    <source>
        <dbReference type="ARBA" id="ARBA00009986"/>
    </source>
</evidence>
<comment type="similarity">
    <text evidence="1">Belongs to the aldehyde dehydrogenase family.</text>
</comment>
<evidence type="ECO:0000313" key="5">
    <source>
        <dbReference type="Proteomes" id="UP000192610"/>
    </source>
</evidence>
<dbReference type="SUPFAM" id="SSF53720">
    <property type="entry name" value="ALDH-like"/>
    <property type="match status" value="1"/>
</dbReference>
<dbReference type="AlphaFoldDB" id="A0A1V9E0Z3"/>
<dbReference type="OrthoDB" id="9762913at2"/>
<dbReference type="STRING" id="354355.SAMN05660816_02020"/>
<dbReference type="InterPro" id="IPR016161">
    <property type="entry name" value="Ald_DH/histidinol_DH"/>
</dbReference>
<dbReference type="Pfam" id="PF00171">
    <property type="entry name" value="Aldedh"/>
    <property type="match status" value="1"/>
</dbReference>
<dbReference type="PANTHER" id="PTHR43353">
    <property type="entry name" value="SUCCINATE-SEMIALDEHYDE DEHYDROGENASE, MITOCHONDRIAL"/>
    <property type="match status" value="1"/>
</dbReference>
<keyword evidence="5" id="KW-1185">Reference proteome</keyword>
<keyword evidence="2" id="KW-0560">Oxidoreductase</keyword>
<evidence type="ECO:0000259" key="3">
    <source>
        <dbReference type="Pfam" id="PF00171"/>
    </source>
</evidence>
<feature type="domain" description="Aldehyde dehydrogenase" evidence="3">
    <location>
        <begin position="67"/>
        <end position="256"/>
    </location>
</feature>
<dbReference type="GO" id="GO:0016620">
    <property type="term" value="F:oxidoreductase activity, acting on the aldehyde or oxo group of donors, NAD or NADP as acceptor"/>
    <property type="evidence" value="ECO:0007669"/>
    <property type="project" value="UniProtKB-ARBA"/>
</dbReference>
<reference evidence="5" key="1">
    <citation type="submission" date="2016-04" db="EMBL/GenBank/DDBJ databases">
        <authorList>
            <person name="Chen L."/>
            <person name="Zhuang W."/>
            <person name="Wang G."/>
        </authorList>
    </citation>
    <scope>NUCLEOTIDE SEQUENCE [LARGE SCALE GENOMIC DNA]</scope>
    <source>
        <strain evidence="5">17621</strain>
    </source>
</reference>
<dbReference type="RefSeq" id="WP_081204278.1">
    <property type="nucleotide sequence ID" value="NZ_FOCZ01000003.1"/>
</dbReference>
<dbReference type="PANTHER" id="PTHR43353:SF5">
    <property type="entry name" value="SUCCINATE-SEMIALDEHYDE DEHYDROGENASE, MITOCHONDRIAL"/>
    <property type="match status" value="1"/>
</dbReference>
<evidence type="ECO:0000313" key="4">
    <source>
        <dbReference type="EMBL" id="OQP39797.1"/>
    </source>
</evidence>
<dbReference type="Proteomes" id="UP000192610">
    <property type="component" value="Unassembled WGS sequence"/>
</dbReference>
<protein>
    <recommendedName>
        <fullName evidence="3">Aldehyde dehydrogenase domain-containing protein</fullName>
    </recommendedName>
</protein>
<gene>
    <name evidence="4" type="ORF">A4H97_16370</name>
</gene>